<feature type="region of interest" description="Disordered" evidence="1">
    <location>
        <begin position="1"/>
        <end position="55"/>
    </location>
</feature>
<dbReference type="PANTHER" id="PTHR23151">
    <property type="entry name" value="DIHYDROLIPOAMIDE ACETYL/SUCCINYL-TRANSFERASE-RELATED"/>
    <property type="match status" value="1"/>
</dbReference>
<feature type="compositionally biased region" description="Low complexity" evidence="1">
    <location>
        <begin position="40"/>
        <end position="50"/>
    </location>
</feature>
<name>A0A3C1K9M4_9MICO</name>
<keyword evidence="3" id="KW-0808">Transferase</keyword>
<dbReference type="GO" id="GO:0006086">
    <property type="term" value="P:pyruvate decarboxylation to acetyl-CoA"/>
    <property type="evidence" value="ECO:0007669"/>
    <property type="project" value="InterPro"/>
</dbReference>
<feature type="non-terminal residue" evidence="3">
    <location>
        <position position="1"/>
    </location>
</feature>
<feature type="domain" description="2-oxoacid dehydrogenase acyltransferase catalytic" evidence="2">
    <location>
        <begin position="50"/>
        <end position="275"/>
    </location>
</feature>
<protein>
    <submittedName>
        <fullName evidence="3">Pyruvate dehydrogenase complex dihydrolipoamide acetyltransferase</fullName>
    </submittedName>
</protein>
<evidence type="ECO:0000259" key="2">
    <source>
        <dbReference type="Pfam" id="PF00198"/>
    </source>
</evidence>
<accession>A0A3C1K9M4</accession>
<evidence type="ECO:0000313" key="3">
    <source>
        <dbReference type="EMBL" id="HAN23228.1"/>
    </source>
</evidence>
<organism evidence="3 4">
    <name type="scientific">Microbacterium ginsengisoli</name>
    <dbReference type="NCBI Taxonomy" id="400772"/>
    <lineage>
        <taxon>Bacteria</taxon>
        <taxon>Bacillati</taxon>
        <taxon>Actinomycetota</taxon>
        <taxon>Actinomycetes</taxon>
        <taxon>Micrococcales</taxon>
        <taxon>Microbacteriaceae</taxon>
        <taxon>Microbacterium</taxon>
    </lineage>
</organism>
<dbReference type="GO" id="GO:0016746">
    <property type="term" value="F:acyltransferase activity"/>
    <property type="evidence" value="ECO:0007669"/>
    <property type="project" value="InterPro"/>
</dbReference>
<dbReference type="Pfam" id="PF00198">
    <property type="entry name" value="2-oxoacid_dh"/>
    <property type="match status" value="1"/>
</dbReference>
<dbReference type="EMBL" id="DMNG01000021">
    <property type="protein sequence ID" value="HAN23228.1"/>
    <property type="molecule type" value="Genomic_DNA"/>
</dbReference>
<sequence>RGSGPRGRVVRRDLDELPAPSPVAPAATTPVSTPVPPAPAGAQAPAPAGAEDIPHTGMRRAIARRLTEAKTEIPHIYLRADCRVDALLDLRARINEGRAADARVSVNDLVVKAVAAALLDVPEANAIWLPEVTRRFSGVDLAIAVSIPGGLVTPVVRGVDTLPVGRLGAVVRELAERARAGRLKQSELEGGSFSVSNLGMYGTAEFAAIINPPHSGILAVGAATRRPVIDDDGELSVATVMTVTLSADHRVLDGALAAQWLAAFVRRIEHPLSLLV</sequence>
<dbReference type="GO" id="GO:0045254">
    <property type="term" value="C:pyruvate dehydrogenase complex"/>
    <property type="evidence" value="ECO:0007669"/>
    <property type="project" value="InterPro"/>
</dbReference>
<dbReference type="Proteomes" id="UP000257479">
    <property type="component" value="Unassembled WGS sequence"/>
</dbReference>
<reference evidence="3 4" key="1">
    <citation type="journal article" date="2018" name="Nat. Biotechnol.">
        <title>A standardized bacterial taxonomy based on genome phylogeny substantially revises the tree of life.</title>
        <authorList>
            <person name="Parks D.H."/>
            <person name="Chuvochina M."/>
            <person name="Waite D.W."/>
            <person name="Rinke C."/>
            <person name="Skarshewski A."/>
            <person name="Chaumeil P.A."/>
            <person name="Hugenholtz P."/>
        </authorList>
    </citation>
    <scope>NUCLEOTIDE SEQUENCE [LARGE SCALE GENOMIC DNA]</scope>
    <source>
        <strain evidence="3">UBA9152</strain>
    </source>
</reference>
<dbReference type="AlphaFoldDB" id="A0A3C1K9M4"/>
<gene>
    <name evidence="3" type="ORF">DCP95_01480</name>
</gene>
<dbReference type="SUPFAM" id="SSF52777">
    <property type="entry name" value="CoA-dependent acyltransferases"/>
    <property type="match status" value="1"/>
</dbReference>
<dbReference type="InterPro" id="IPR001078">
    <property type="entry name" value="2-oxoacid_DH_actylTfrase"/>
</dbReference>
<proteinExistence type="predicted"/>
<comment type="caution">
    <text evidence="3">The sequence shown here is derived from an EMBL/GenBank/DDBJ whole genome shotgun (WGS) entry which is preliminary data.</text>
</comment>
<dbReference type="PANTHER" id="PTHR23151:SF90">
    <property type="entry name" value="DIHYDROLIPOYLLYSINE-RESIDUE ACETYLTRANSFERASE COMPONENT OF PYRUVATE DEHYDROGENASE COMPLEX, MITOCHONDRIAL-RELATED"/>
    <property type="match status" value="1"/>
</dbReference>
<evidence type="ECO:0000256" key="1">
    <source>
        <dbReference type="SAM" id="MobiDB-lite"/>
    </source>
</evidence>
<dbReference type="InterPro" id="IPR023213">
    <property type="entry name" value="CAT-like_dom_sf"/>
</dbReference>
<evidence type="ECO:0000313" key="4">
    <source>
        <dbReference type="Proteomes" id="UP000257479"/>
    </source>
</evidence>
<dbReference type="InterPro" id="IPR045257">
    <property type="entry name" value="E2/Pdx1"/>
</dbReference>
<keyword evidence="3" id="KW-0670">Pyruvate</keyword>
<dbReference type="Gene3D" id="3.30.559.10">
    <property type="entry name" value="Chloramphenicol acetyltransferase-like domain"/>
    <property type="match status" value="1"/>
</dbReference>